<keyword evidence="1" id="KW-0732">Signal</keyword>
<accession>A0A9J2PVH6</accession>
<feature type="signal peptide" evidence="1">
    <location>
        <begin position="1"/>
        <end position="21"/>
    </location>
</feature>
<reference evidence="3" key="1">
    <citation type="submission" date="2023-03" db="UniProtKB">
        <authorList>
            <consortium name="WormBaseParasite"/>
        </authorList>
    </citation>
    <scope>IDENTIFICATION</scope>
</reference>
<protein>
    <submittedName>
        <fullName evidence="3">CUB domain-containing protein</fullName>
    </submittedName>
</protein>
<organism evidence="2 3">
    <name type="scientific">Ascaris lumbricoides</name>
    <name type="common">Giant roundworm</name>
    <dbReference type="NCBI Taxonomy" id="6252"/>
    <lineage>
        <taxon>Eukaryota</taxon>
        <taxon>Metazoa</taxon>
        <taxon>Ecdysozoa</taxon>
        <taxon>Nematoda</taxon>
        <taxon>Chromadorea</taxon>
        <taxon>Rhabditida</taxon>
        <taxon>Spirurina</taxon>
        <taxon>Ascaridomorpha</taxon>
        <taxon>Ascaridoidea</taxon>
        <taxon>Ascarididae</taxon>
        <taxon>Ascaris</taxon>
    </lineage>
</organism>
<evidence type="ECO:0000313" key="2">
    <source>
        <dbReference type="Proteomes" id="UP000036681"/>
    </source>
</evidence>
<sequence>MRLRLVVYLFLWLVYASVISAASRFFDQQRLCVPRPMHTMLIEYRSTYSGEDKCYYILPFKMKKGSEYTMEEVKTICERYNAEVLIVDNTDDALFFKGTTKFETLLCGAEKFGINKLTNSHICWRYNVISDGESKINKETTADRGKLTTLLLPTIVKTKKDRFEDIELTTAEIPTSHLKPGIVHVDYSSYYLSALKPIKDCKNG</sequence>
<evidence type="ECO:0000256" key="1">
    <source>
        <dbReference type="SAM" id="SignalP"/>
    </source>
</evidence>
<proteinExistence type="predicted"/>
<dbReference type="Proteomes" id="UP000036681">
    <property type="component" value="Unplaced"/>
</dbReference>
<feature type="chain" id="PRO_5039925514" evidence="1">
    <location>
        <begin position="22"/>
        <end position="204"/>
    </location>
</feature>
<name>A0A9J2PVH6_ASCLU</name>
<dbReference type="AlphaFoldDB" id="A0A9J2PVH6"/>
<evidence type="ECO:0000313" key="3">
    <source>
        <dbReference type="WBParaSite" id="ALUE_0001358601-mRNA-1"/>
    </source>
</evidence>
<keyword evidence="2" id="KW-1185">Reference proteome</keyword>
<dbReference type="WBParaSite" id="ALUE_0001358601-mRNA-1">
    <property type="protein sequence ID" value="ALUE_0001358601-mRNA-1"/>
    <property type="gene ID" value="ALUE_0001358601"/>
</dbReference>